<evidence type="ECO:0000256" key="2">
    <source>
        <dbReference type="SAM" id="Phobius"/>
    </source>
</evidence>
<evidence type="ECO:0000313" key="3">
    <source>
        <dbReference type="EMBL" id="XBM95188.1"/>
    </source>
</evidence>
<gene>
    <name evidence="3" type="ORF">Scarif_00079</name>
</gene>
<feature type="region of interest" description="Disordered" evidence="1">
    <location>
        <begin position="40"/>
        <end position="60"/>
    </location>
</feature>
<evidence type="ECO:0000256" key="1">
    <source>
        <dbReference type="SAM" id="MobiDB-lite"/>
    </source>
</evidence>
<organism evidence="3">
    <name type="scientific">Streptomyces phage Scarif</name>
    <dbReference type="NCBI Taxonomy" id="3158858"/>
    <lineage>
        <taxon>Viruses</taxon>
        <taxon>Duplodnaviria</taxon>
        <taxon>Heunggongvirae</taxon>
        <taxon>Uroviricota</taxon>
        <taxon>Caudoviricetes</taxon>
    </lineage>
</organism>
<keyword evidence="2" id="KW-0812">Transmembrane</keyword>
<dbReference type="EMBL" id="PP750868">
    <property type="protein sequence ID" value="XBM95188.1"/>
    <property type="molecule type" value="Genomic_DNA"/>
</dbReference>
<accession>A0AAU7GZS0</accession>
<keyword evidence="2" id="KW-1133">Transmembrane helix</keyword>
<protein>
    <submittedName>
        <fullName evidence="3">Uncharacterized protein</fullName>
    </submittedName>
</protein>
<sequence>MDYLIFHWDWAMVIFVVLVGLGLIDLAWFQMECRREEKQACEAREGKNDGANGGSSARHP</sequence>
<proteinExistence type="predicted"/>
<feature type="transmembrane region" description="Helical" evidence="2">
    <location>
        <begin position="6"/>
        <end position="29"/>
    </location>
</feature>
<name>A0AAU7GZS0_9CAUD</name>
<keyword evidence="2" id="KW-0472">Membrane</keyword>
<reference evidence="3" key="1">
    <citation type="submission" date="2024-05" db="EMBL/GenBank/DDBJ databases">
        <title>Isolation and characterization of the new Streptomyces phages Kamino, Geonosis, Abafar and Scarif infecting a broad range of host species.</title>
        <authorList>
            <person name="Rackow B."/>
            <person name="Rolland C."/>
            <person name="Mohnen I."/>
            <person name="Wittmann J."/>
            <person name="Muesken M."/>
            <person name="Overmann J."/>
            <person name="Frunzke J."/>
        </authorList>
    </citation>
    <scope>NUCLEOTIDE SEQUENCE</scope>
</reference>